<protein>
    <submittedName>
        <fullName evidence="1">Uncharacterized protein</fullName>
    </submittedName>
</protein>
<organism evidence="1 2">
    <name type="scientific">Ensifer canadensis</name>
    <dbReference type="NCBI Taxonomy" id="555315"/>
    <lineage>
        <taxon>Bacteria</taxon>
        <taxon>Pseudomonadati</taxon>
        <taxon>Pseudomonadota</taxon>
        <taxon>Alphaproteobacteria</taxon>
        <taxon>Hyphomicrobiales</taxon>
        <taxon>Rhizobiaceae</taxon>
        <taxon>Sinorhizobium/Ensifer group</taxon>
        <taxon>Ensifer</taxon>
    </lineage>
</organism>
<keyword evidence="2" id="KW-1185">Reference proteome</keyword>
<sequence length="79" mass="8459">MKPAEKQAAARAMLDNPLFHLIMDDLEASAINGCINAPVTDDETRGAFAAEARAIRKFRSKLKFLAEEQATADGKGAPA</sequence>
<comment type="caution">
    <text evidence="1">The sequence shown here is derived from an EMBL/GenBank/DDBJ whole genome shotgun (WGS) entry which is preliminary data.</text>
</comment>
<dbReference type="AlphaFoldDB" id="A0AAW4FHK5"/>
<evidence type="ECO:0000313" key="1">
    <source>
        <dbReference type="EMBL" id="MBM3091604.1"/>
    </source>
</evidence>
<name>A0AAW4FHK5_9HYPH</name>
<dbReference type="RefSeq" id="WP_203527987.1">
    <property type="nucleotide sequence ID" value="NZ_CP083370.1"/>
</dbReference>
<dbReference type="Proteomes" id="UP000744980">
    <property type="component" value="Unassembled WGS sequence"/>
</dbReference>
<accession>A0AAW4FHK5</accession>
<dbReference type="EMBL" id="WXFA01000006">
    <property type="protein sequence ID" value="MBM3091604.1"/>
    <property type="molecule type" value="Genomic_DNA"/>
</dbReference>
<proteinExistence type="predicted"/>
<gene>
    <name evidence="1" type="ORF">GFB56_12335</name>
</gene>
<evidence type="ECO:0000313" key="2">
    <source>
        <dbReference type="Proteomes" id="UP000744980"/>
    </source>
</evidence>
<reference evidence="1 2" key="1">
    <citation type="submission" date="2020-01" db="EMBL/GenBank/DDBJ databases">
        <title>Draft genome assembly of Ensifer adhaerens T173.</title>
        <authorList>
            <person name="Craig J.E."/>
            <person name="Stinchcombe J.R."/>
        </authorList>
    </citation>
    <scope>NUCLEOTIDE SEQUENCE [LARGE SCALE GENOMIC DNA]</scope>
    <source>
        <strain evidence="1 2">T173</strain>
    </source>
</reference>